<evidence type="ECO:0000313" key="4">
    <source>
        <dbReference type="Proteomes" id="UP000266152"/>
    </source>
</evidence>
<dbReference type="InterPro" id="IPR015421">
    <property type="entry name" value="PyrdxlP-dep_Trfase_major"/>
</dbReference>
<dbReference type="AlphaFoldDB" id="A0A395SI86"/>
<dbReference type="Proteomes" id="UP000266152">
    <property type="component" value="Unassembled WGS sequence"/>
</dbReference>
<dbReference type="InterPro" id="IPR005814">
    <property type="entry name" value="Aminotrans_3"/>
</dbReference>
<dbReference type="Gene3D" id="3.40.640.10">
    <property type="entry name" value="Type I PLP-dependent aspartate aminotransferase-like (Major domain)"/>
    <property type="match status" value="1"/>
</dbReference>
<accession>A0A395SI86</accession>
<sequence length="171" mass="18598">MASSTAELWSEVDSYVMTTGILDFTSGQMSSLLGHSHPEVVEVVKKYVSKLDHLLSNMITHPVLNLTERLAKFLPSPLQKSFFLNTGSESTEAAIKITECYTGKFEIGAFSASYHGLIQVSSFTAYSTGRRRGGPTMPGSLAFPETYGYALPSESLMGHGIGRLRWNLAGP</sequence>
<dbReference type="PANTHER" id="PTHR45688">
    <property type="match status" value="1"/>
</dbReference>
<dbReference type="Pfam" id="PF00202">
    <property type="entry name" value="Aminotran_3"/>
    <property type="match status" value="1"/>
</dbReference>
<reference evidence="3 4" key="1">
    <citation type="journal article" date="2018" name="PLoS Pathog.">
        <title>Evolution of structural diversity of trichothecenes, a family of toxins produced by plant pathogenic and entomopathogenic fungi.</title>
        <authorList>
            <person name="Proctor R.H."/>
            <person name="McCormick S.P."/>
            <person name="Kim H.S."/>
            <person name="Cardoza R.E."/>
            <person name="Stanley A.M."/>
            <person name="Lindo L."/>
            <person name="Kelly A."/>
            <person name="Brown D.W."/>
            <person name="Lee T."/>
            <person name="Vaughan M.M."/>
            <person name="Alexander N.J."/>
            <person name="Busman M."/>
            <person name="Gutierrez S."/>
        </authorList>
    </citation>
    <scope>NUCLEOTIDE SEQUENCE [LARGE SCALE GENOMIC DNA]</scope>
    <source>
        <strain evidence="3 4">NRRL 3299</strain>
    </source>
</reference>
<dbReference type="SUPFAM" id="SSF53383">
    <property type="entry name" value="PLP-dependent transferases"/>
    <property type="match status" value="1"/>
</dbReference>
<dbReference type="GO" id="GO:0030170">
    <property type="term" value="F:pyridoxal phosphate binding"/>
    <property type="evidence" value="ECO:0007669"/>
    <property type="project" value="InterPro"/>
</dbReference>
<proteinExistence type="inferred from homology"/>
<name>A0A395SI86_FUSSP</name>
<dbReference type="InterPro" id="IPR015424">
    <property type="entry name" value="PyrdxlP-dep_Trfase"/>
</dbReference>
<protein>
    <submittedName>
        <fullName evidence="3">2,2-dialkylglycine decarboxylase</fullName>
    </submittedName>
</protein>
<dbReference type="STRING" id="5514.A0A395SI86"/>
<comment type="similarity">
    <text evidence="1">Belongs to the class-III pyridoxal-phosphate-dependent aminotransferase family.</text>
</comment>
<evidence type="ECO:0000313" key="3">
    <source>
        <dbReference type="EMBL" id="RGP71779.1"/>
    </source>
</evidence>
<dbReference type="EMBL" id="PXOF01000039">
    <property type="protein sequence ID" value="RGP71779.1"/>
    <property type="molecule type" value="Genomic_DNA"/>
</dbReference>
<organism evidence="3 4">
    <name type="scientific">Fusarium sporotrichioides</name>
    <dbReference type="NCBI Taxonomy" id="5514"/>
    <lineage>
        <taxon>Eukaryota</taxon>
        <taxon>Fungi</taxon>
        <taxon>Dikarya</taxon>
        <taxon>Ascomycota</taxon>
        <taxon>Pezizomycotina</taxon>
        <taxon>Sordariomycetes</taxon>
        <taxon>Hypocreomycetidae</taxon>
        <taxon>Hypocreales</taxon>
        <taxon>Nectriaceae</taxon>
        <taxon>Fusarium</taxon>
    </lineage>
</organism>
<keyword evidence="4" id="KW-1185">Reference proteome</keyword>
<dbReference type="GO" id="GO:0005739">
    <property type="term" value="C:mitochondrion"/>
    <property type="evidence" value="ECO:0007669"/>
    <property type="project" value="TreeGrafter"/>
</dbReference>
<keyword evidence="2" id="KW-0663">Pyridoxal phosphate</keyword>
<gene>
    <name evidence="3" type="ORF">FSPOR_3145</name>
</gene>
<evidence type="ECO:0000256" key="2">
    <source>
        <dbReference type="ARBA" id="ARBA00022898"/>
    </source>
</evidence>
<dbReference type="InterPro" id="IPR015422">
    <property type="entry name" value="PyrdxlP-dep_Trfase_small"/>
</dbReference>
<dbReference type="GO" id="GO:0008483">
    <property type="term" value="F:transaminase activity"/>
    <property type="evidence" value="ECO:0007669"/>
    <property type="project" value="InterPro"/>
</dbReference>
<dbReference type="PANTHER" id="PTHR45688:SF13">
    <property type="entry name" value="ALANINE--GLYOXYLATE AMINOTRANSFERASE 2-LIKE"/>
    <property type="match status" value="1"/>
</dbReference>
<dbReference type="Gene3D" id="3.90.1150.10">
    <property type="entry name" value="Aspartate Aminotransferase, domain 1"/>
    <property type="match status" value="1"/>
</dbReference>
<evidence type="ECO:0000256" key="1">
    <source>
        <dbReference type="ARBA" id="ARBA00008954"/>
    </source>
</evidence>
<comment type="caution">
    <text evidence="3">The sequence shown here is derived from an EMBL/GenBank/DDBJ whole genome shotgun (WGS) entry which is preliminary data.</text>
</comment>